<protein>
    <submittedName>
        <fullName evidence="1">Uncharacterized protein</fullName>
    </submittedName>
</protein>
<dbReference type="Proteomes" id="UP001732700">
    <property type="component" value="Chromosome 7A"/>
</dbReference>
<proteinExistence type="predicted"/>
<reference evidence="1" key="2">
    <citation type="submission" date="2025-09" db="UniProtKB">
        <authorList>
            <consortium name="EnsemblPlants"/>
        </authorList>
    </citation>
    <scope>IDENTIFICATION</scope>
</reference>
<evidence type="ECO:0000313" key="2">
    <source>
        <dbReference type="Proteomes" id="UP001732700"/>
    </source>
</evidence>
<organism evidence="1 2">
    <name type="scientific">Avena sativa</name>
    <name type="common">Oat</name>
    <dbReference type="NCBI Taxonomy" id="4498"/>
    <lineage>
        <taxon>Eukaryota</taxon>
        <taxon>Viridiplantae</taxon>
        <taxon>Streptophyta</taxon>
        <taxon>Embryophyta</taxon>
        <taxon>Tracheophyta</taxon>
        <taxon>Spermatophyta</taxon>
        <taxon>Magnoliopsida</taxon>
        <taxon>Liliopsida</taxon>
        <taxon>Poales</taxon>
        <taxon>Poaceae</taxon>
        <taxon>BOP clade</taxon>
        <taxon>Pooideae</taxon>
        <taxon>Poodae</taxon>
        <taxon>Poeae</taxon>
        <taxon>Poeae Chloroplast Group 1 (Aveneae type)</taxon>
        <taxon>Aveninae</taxon>
        <taxon>Avena</taxon>
    </lineage>
</organism>
<keyword evidence="2" id="KW-1185">Reference proteome</keyword>
<evidence type="ECO:0000313" key="1">
    <source>
        <dbReference type="EnsemblPlants" id="AVESA.00010b.r2.7AG1213030.1.CDS"/>
    </source>
</evidence>
<name>A0ACD5ZRZ8_AVESA</name>
<reference evidence="1" key="1">
    <citation type="submission" date="2021-05" db="EMBL/GenBank/DDBJ databases">
        <authorList>
            <person name="Scholz U."/>
            <person name="Mascher M."/>
            <person name="Fiebig A."/>
        </authorList>
    </citation>
    <scope>NUCLEOTIDE SEQUENCE [LARGE SCALE GENOMIC DNA]</scope>
</reference>
<sequence length="510" mass="57016">MGDAQVHVSPYTPYSPTGQRPSQRRQQQPITTQELYYTTACSPWSVNSDSKKHNPTTLSAPTSAAPRTAGTLGLRRPFTAAAMTGASWLIDSKRIASKIKNVSGSVDLSKQKWRSNPTKECPRCSHIIDNSDVVHQWPGLPKGVKFDPSDQELLWHLLAKHDELGAESHPFIDEFIPTVDEADGICYTHPQKLPGVKQDGSVSHFFHRTFKAYNTGTRKRRKINTGNADVRWHKTGKTKPVIVNGKHLGCKKIMVLYVSTEKGEKPKKTNWVMHQYHLGTGEDEKNGEYVVSKLFFQQQFKLEETNAEELTNIDALETIVAEADLPDLPEPIPEEDDDEHISSISNQEVLHNNEYNADQGNENNTYQENGNCEINMEEKAAEENATYPSSEKPENGDNPSSQDPNLWEGDSQFLLDSQQLAENLAICDEFLQSQTSCGDGDEPGVIKPRLAVYAQLPVEDLKKDLEEYKDLGPSDDVATPELENAAEFRLSQIEFSQDSFTAWVGGKTND</sequence>
<accession>A0ACD5ZRZ8</accession>
<dbReference type="EnsemblPlants" id="AVESA.00010b.r2.7AG1213030.1">
    <property type="protein sequence ID" value="AVESA.00010b.r2.7AG1213030.1.CDS"/>
    <property type="gene ID" value="AVESA.00010b.r2.7AG1213030"/>
</dbReference>